<evidence type="ECO:0000313" key="2">
    <source>
        <dbReference type="Proteomes" id="UP000887565"/>
    </source>
</evidence>
<dbReference type="InterPro" id="IPR050931">
    <property type="entry name" value="Mito_Protein_Transport_Metaxin"/>
</dbReference>
<dbReference type="WBParaSite" id="nRc.2.0.1.t22378-RA">
    <property type="protein sequence ID" value="nRc.2.0.1.t22378-RA"/>
    <property type="gene ID" value="nRc.2.0.1.g22378"/>
</dbReference>
<feature type="domain" description="Metaxin glutathione S-transferase" evidence="1">
    <location>
        <begin position="52"/>
        <end position="112"/>
    </location>
</feature>
<dbReference type="InterPro" id="IPR033468">
    <property type="entry name" value="Metaxin_GST"/>
</dbReference>
<dbReference type="PANTHER" id="PTHR12289:SF41">
    <property type="entry name" value="FAILED AXON CONNECTIONS-RELATED"/>
    <property type="match status" value="1"/>
</dbReference>
<evidence type="ECO:0000259" key="1">
    <source>
        <dbReference type="Pfam" id="PF17171"/>
    </source>
</evidence>
<dbReference type="CDD" id="cd03193">
    <property type="entry name" value="GST_C_Metaxin"/>
    <property type="match status" value="1"/>
</dbReference>
<name>A0A915J7D0_ROMCU</name>
<dbReference type="AlphaFoldDB" id="A0A915J7D0"/>
<reference evidence="3" key="1">
    <citation type="submission" date="2022-11" db="UniProtKB">
        <authorList>
            <consortium name="WormBaseParasite"/>
        </authorList>
    </citation>
    <scope>IDENTIFICATION</scope>
</reference>
<proteinExistence type="predicted"/>
<protein>
    <submittedName>
        <fullName evidence="3">Metaxin glutathione S-transferase domain-containing protein</fullName>
    </submittedName>
</protein>
<evidence type="ECO:0000313" key="3">
    <source>
        <dbReference type="WBParaSite" id="nRc.2.0.1.t22378-RA"/>
    </source>
</evidence>
<dbReference type="Pfam" id="PF17171">
    <property type="entry name" value="GST_C_6"/>
    <property type="match status" value="1"/>
</dbReference>
<organism evidence="2 3">
    <name type="scientific">Romanomermis culicivorax</name>
    <name type="common">Nematode worm</name>
    <dbReference type="NCBI Taxonomy" id="13658"/>
    <lineage>
        <taxon>Eukaryota</taxon>
        <taxon>Metazoa</taxon>
        <taxon>Ecdysozoa</taxon>
        <taxon>Nematoda</taxon>
        <taxon>Enoplea</taxon>
        <taxon>Dorylaimia</taxon>
        <taxon>Mermithida</taxon>
        <taxon>Mermithoidea</taxon>
        <taxon>Mermithidae</taxon>
        <taxon>Romanomermis</taxon>
    </lineage>
</organism>
<dbReference type="InterPro" id="IPR036282">
    <property type="entry name" value="Glutathione-S-Trfase_C_sf"/>
</dbReference>
<accession>A0A915J7D0</accession>
<sequence length="142" mass="16903">MLSNDKSYYTENENDIVRQISNFVNDKVQDYFKRKNVPVNQLAKIKERLIVCLEKLKSRLTDKSHFYGDKATAMDAKIFGLLAQMYYVPLTWPHDKLMKEEFKSLYQFCERIRDAFWPDWALVTKTGRSNTACEYFDFSTKK</sequence>
<dbReference type="SUPFAM" id="SSF47616">
    <property type="entry name" value="GST C-terminal domain-like"/>
    <property type="match status" value="1"/>
</dbReference>
<dbReference type="Proteomes" id="UP000887565">
    <property type="component" value="Unplaced"/>
</dbReference>
<dbReference type="PANTHER" id="PTHR12289">
    <property type="entry name" value="METAXIN RELATED"/>
    <property type="match status" value="1"/>
</dbReference>
<dbReference type="Gene3D" id="1.20.1050.10">
    <property type="match status" value="1"/>
</dbReference>
<keyword evidence="2" id="KW-1185">Reference proteome</keyword>